<dbReference type="Pfam" id="PF01833">
    <property type="entry name" value="TIG"/>
    <property type="match status" value="3"/>
</dbReference>
<dbReference type="InterPro" id="IPR002909">
    <property type="entry name" value="IPT_dom"/>
</dbReference>
<evidence type="ECO:0000259" key="1">
    <source>
        <dbReference type="SMART" id="SM00429"/>
    </source>
</evidence>
<dbReference type="RefSeq" id="WP_205386332.1">
    <property type="nucleotide sequence ID" value="NZ_JAFFZS010000035.1"/>
</dbReference>
<dbReference type="CDD" id="cd00102">
    <property type="entry name" value="IPT"/>
    <property type="match status" value="1"/>
</dbReference>
<dbReference type="InterPro" id="IPR014756">
    <property type="entry name" value="Ig_E-set"/>
</dbReference>
<dbReference type="SUPFAM" id="SSF81296">
    <property type="entry name" value="E set domains"/>
    <property type="match status" value="3"/>
</dbReference>
<protein>
    <submittedName>
        <fullName evidence="2">IPT/TIG domain-containing protein</fullName>
    </submittedName>
</protein>
<keyword evidence="3" id="KW-1185">Reference proteome</keyword>
<feature type="domain" description="IPT/TIG" evidence="1">
    <location>
        <begin position="188"/>
        <end position="270"/>
    </location>
</feature>
<feature type="domain" description="IPT/TIG" evidence="1">
    <location>
        <begin position="15"/>
        <end position="97"/>
    </location>
</feature>
<comment type="caution">
    <text evidence="2">The sequence shown here is derived from an EMBL/GenBank/DDBJ whole genome shotgun (WGS) entry which is preliminary data.</text>
</comment>
<reference evidence="2 3" key="1">
    <citation type="submission" date="2021-02" db="EMBL/GenBank/DDBJ databases">
        <title>Whole genome sequencing of Streptomyces actuosus VRA1.</title>
        <authorList>
            <person name="Sen G."/>
            <person name="Sen A."/>
        </authorList>
    </citation>
    <scope>NUCLEOTIDE SEQUENCE [LARGE SCALE GENOMIC DNA]</scope>
    <source>
        <strain evidence="2 3">VRA1</strain>
    </source>
</reference>
<name>A0ABS2VYK2_STRAS</name>
<dbReference type="Proteomes" id="UP000788262">
    <property type="component" value="Unassembled WGS sequence"/>
</dbReference>
<evidence type="ECO:0000313" key="2">
    <source>
        <dbReference type="EMBL" id="MBN0048204.1"/>
    </source>
</evidence>
<dbReference type="PANTHER" id="PTHR22625">
    <property type="entry name" value="PLEXIN"/>
    <property type="match status" value="1"/>
</dbReference>
<sequence>MSVAILSPLPQLLTQPTLIAAVPGCGPTTGGNVVLLIGTNLGGATSVTFDGVPASIVAQDPLGVLLTVIAPPHAAGNVPVVVTTPAGASTPANYTYVTPVTPPPIALAITPQSGPTEGGTPFTIIGANLTGASVTFDGVPATSVNVLGGILLTGVTPPHAAGLVSVQVTTPDGTTTVPGGFTYVGPALPTATAITPTSGPAAGGTPFAITGSNLSGATVTIGGAAATNVIVDPTGTVLAGITPAGTVGNAAVVVTTTAGSATVTGGFTYV</sequence>
<gene>
    <name evidence="2" type="ORF">JS756_29660</name>
</gene>
<evidence type="ECO:0000313" key="3">
    <source>
        <dbReference type="Proteomes" id="UP000788262"/>
    </source>
</evidence>
<feature type="domain" description="IPT/TIG" evidence="1">
    <location>
        <begin position="103"/>
        <end position="184"/>
    </location>
</feature>
<dbReference type="PANTHER" id="PTHR22625:SF70">
    <property type="entry name" value="PLEXIN A, ISOFORM A"/>
    <property type="match status" value="1"/>
</dbReference>
<proteinExistence type="predicted"/>
<organism evidence="2 3">
    <name type="scientific">Streptomyces actuosus</name>
    <dbReference type="NCBI Taxonomy" id="1885"/>
    <lineage>
        <taxon>Bacteria</taxon>
        <taxon>Bacillati</taxon>
        <taxon>Actinomycetota</taxon>
        <taxon>Actinomycetes</taxon>
        <taxon>Kitasatosporales</taxon>
        <taxon>Streptomycetaceae</taxon>
        <taxon>Streptomyces</taxon>
    </lineage>
</organism>
<dbReference type="InterPro" id="IPR013783">
    <property type="entry name" value="Ig-like_fold"/>
</dbReference>
<dbReference type="SMART" id="SM00429">
    <property type="entry name" value="IPT"/>
    <property type="match status" value="3"/>
</dbReference>
<dbReference type="EMBL" id="JAFFZS010000035">
    <property type="protein sequence ID" value="MBN0048204.1"/>
    <property type="molecule type" value="Genomic_DNA"/>
</dbReference>
<dbReference type="Gene3D" id="2.60.40.10">
    <property type="entry name" value="Immunoglobulins"/>
    <property type="match status" value="3"/>
</dbReference>
<dbReference type="InterPro" id="IPR031148">
    <property type="entry name" value="Plexin"/>
</dbReference>
<accession>A0ABS2VYK2</accession>